<dbReference type="InterPro" id="IPR003018">
    <property type="entry name" value="GAF"/>
</dbReference>
<organism evidence="2 3">
    <name type="scientific">Persicimonas caeni</name>
    <dbReference type="NCBI Taxonomy" id="2292766"/>
    <lineage>
        <taxon>Bacteria</taxon>
        <taxon>Deltaproteobacteria</taxon>
        <taxon>Bradymonadales</taxon>
        <taxon>Bradymonadaceae</taxon>
        <taxon>Persicimonas</taxon>
    </lineage>
</organism>
<accession>A0A4Y6PSL0</accession>
<dbReference type="Gene3D" id="3.30.450.40">
    <property type="match status" value="1"/>
</dbReference>
<keyword evidence="2" id="KW-0808">Transferase</keyword>
<proteinExistence type="predicted"/>
<keyword evidence="3" id="KW-1185">Reference proteome</keyword>
<protein>
    <submittedName>
        <fullName evidence="2">GAF domain-containing sensor histidine kinase</fullName>
    </submittedName>
</protein>
<dbReference type="RefSeq" id="WP_141197487.1">
    <property type="nucleotide sequence ID" value="NZ_CP041186.1"/>
</dbReference>
<dbReference type="OrthoDB" id="5470630at2"/>
<dbReference type="SUPFAM" id="SSF55874">
    <property type="entry name" value="ATPase domain of HSP90 chaperone/DNA topoisomerase II/histidine kinase"/>
    <property type="match status" value="1"/>
</dbReference>
<dbReference type="InterPro" id="IPR029016">
    <property type="entry name" value="GAF-like_dom_sf"/>
</dbReference>
<dbReference type="SMART" id="SM00065">
    <property type="entry name" value="GAF"/>
    <property type="match status" value="1"/>
</dbReference>
<dbReference type="PANTHER" id="PTHR43102:SF2">
    <property type="entry name" value="GAF DOMAIN-CONTAINING PROTEIN"/>
    <property type="match status" value="1"/>
</dbReference>
<dbReference type="GO" id="GO:0016301">
    <property type="term" value="F:kinase activity"/>
    <property type="evidence" value="ECO:0007669"/>
    <property type="project" value="UniProtKB-KW"/>
</dbReference>
<dbReference type="AlphaFoldDB" id="A0A4Y6PSL0"/>
<dbReference type="Pfam" id="PF13185">
    <property type="entry name" value="GAF_2"/>
    <property type="match status" value="1"/>
</dbReference>
<evidence type="ECO:0000313" key="3">
    <source>
        <dbReference type="Proteomes" id="UP000315995"/>
    </source>
</evidence>
<gene>
    <name evidence="2" type="ORF">FIV42_09690</name>
</gene>
<keyword evidence="2" id="KW-0418">Kinase</keyword>
<evidence type="ECO:0000259" key="1">
    <source>
        <dbReference type="PROSITE" id="PS50109"/>
    </source>
</evidence>
<evidence type="ECO:0000313" key="2">
    <source>
        <dbReference type="EMBL" id="QDG50997.1"/>
    </source>
</evidence>
<dbReference type="PROSITE" id="PS50109">
    <property type="entry name" value="HIS_KIN"/>
    <property type="match status" value="1"/>
</dbReference>
<dbReference type="InterPro" id="IPR036890">
    <property type="entry name" value="HATPase_C_sf"/>
</dbReference>
<sequence length="416" mass="46012">MSLDETSVTRTNSEDVRVRLVEAFDVARLRREDAFQQMVEAASSVSGAPVAVVALVDRAHVRTISTVGVEPRDRPRDEVLGGKVIELGHSLLSEDLSTDRRFPKTKPMVEGQQVCFYFGQPLMIDSTIPIGTLTVLDFKPRRISAHQRAVLTSIARQVELQLEFIVRQEGTIESSGLAAKIAIDHQVSTRRQALTNFLLHDVINAATAVKADAEYVRGRTRGDGEVDEALDDITEAVDTMADLLHSAREILLDPEAALTSFARDIDLMDVIEEIVELHEYQFTKAKRRVYIVGHLRDPFVAGDRKLLREMIESLVGATLAATPPGTDAEIHLQELDSGTIELLYCDQGDTTADTLQARVRGPAFAGSANRDSEVEVARDSIQALSLCRMIVEAHGGTMSVDRMNHTGRRFRIHLPR</sequence>
<dbReference type="PANTHER" id="PTHR43102">
    <property type="entry name" value="SLR1143 PROTEIN"/>
    <property type="match status" value="1"/>
</dbReference>
<name>A0A4Y6PSL0_PERCE</name>
<dbReference type="InterPro" id="IPR005467">
    <property type="entry name" value="His_kinase_dom"/>
</dbReference>
<dbReference type="EMBL" id="CP041186">
    <property type="protein sequence ID" value="QDG50997.1"/>
    <property type="molecule type" value="Genomic_DNA"/>
</dbReference>
<dbReference type="InterPro" id="IPR003594">
    <property type="entry name" value="HATPase_dom"/>
</dbReference>
<accession>A0A5B8Y4V2</accession>
<feature type="domain" description="Histidine kinase" evidence="1">
    <location>
        <begin position="197"/>
        <end position="416"/>
    </location>
</feature>
<dbReference type="Gene3D" id="3.30.565.10">
    <property type="entry name" value="Histidine kinase-like ATPase, C-terminal domain"/>
    <property type="match status" value="1"/>
</dbReference>
<dbReference type="Pfam" id="PF02518">
    <property type="entry name" value="HATPase_c"/>
    <property type="match status" value="1"/>
</dbReference>
<dbReference type="Proteomes" id="UP000315995">
    <property type="component" value="Chromosome"/>
</dbReference>
<dbReference type="SUPFAM" id="SSF55781">
    <property type="entry name" value="GAF domain-like"/>
    <property type="match status" value="1"/>
</dbReference>
<reference evidence="2 3" key="1">
    <citation type="submission" date="2019-06" db="EMBL/GenBank/DDBJ databases">
        <title>Persicimonas caeni gen. nov., sp. nov., a predatory bacterium isolated from solar saltern.</title>
        <authorList>
            <person name="Wang S."/>
        </authorList>
    </citation>
    <scope>NUCLEOTIDE SEQUENCE [LARGE SCALE GENOMIC DNA]</scope>
    <source>
        <strain evidence="2 3">YN101</strain>
    </source>
</reference>